<dbReference type="AlphaFoldDB" id="A0A2R8BD71"/>
<dbReference type="RefSeq" id="WP_146188205.1">
    <property type="nucleotide sequence ID" value="NZ_OMOR01000001.1"/>
</dbReference>
<reference evidence="1 2" key="1">
    <citation type="submission" date="2018-03" db="EMBL/GenBank/DDBJ databases">
        <authorList>
            <person name="Keele B.F."/>
        </authorList>
    </citation>
    <scope>NUCLEOTIDE SEQUENCE [LARGE SCALE GENOMIC DNA]</scope>
    <source>
        <strain evidence="1 2">CECT 8599</strain>
    </source>
</reference>
<accession>A0A2R8BD71</accession>
<gene>
    <name evidence="1" type="ORF">ASD8599_01757</name>
</gene>
<organism evidence="1 2">
    <name type="scientific">Ascidiaceihabitans donghaensis</name>
    <dbReference type="NCBI Taxonomy" id="1510460"/>
    <lineage>
        <taxon>Bacteria</taxon>
        <taxon>Pseudomonadati</taxon>
        <taxon>Pseudomonadota</taxon>
        <taxon>Alphaproteobacteria</taxon>
        <taxon>Rhodobacterales</taxon>
        <taxon>Paracoccaceae</taxon>
        <taxon>Ascidiaceihabitans</taxon>
    </lineage>
</organism>
<keyword evidence="2" id="KW-1185">Reference proteome</keyword>
<proteinExistence type="predicted"/>
<protein>
    <submittedName>
        <fullName evidence="1">Uncharacterized protein</fullName>
    </submittedName>
</protein>
<evidence type="ECO:0000313" key="2">
    <source>
        <dbReference type="Proteomes" id="UP000244880"/>
    </source>
</evidence>
<name>A0A2R8BD71_9RHOB</name>
<dbReference type="Proteomes" id="UP000244880">
    <property type="component" value="Unassembled WGS sequence"/>
</dbReference>
<dbReference type="EMBL" id="OMOR01000001">
    <property type="protein sequence ID" value="SPH21016.1"/>
    <property type="molecule type" value="Genomic_DNA"/>
</dbReference>
<dbReference type="OrthoDB" id="8478344at2"/>
<evidence type="ECO:0000313" key="1">
    <source>
        <dbReference type="EMBL" id="SPH21016.1"/>
    </source>
</evidence>
<sequence length="83" mass="9384">MSFHIAPVGDCFAVKDADGETIGGPFVKRERAAQKLRQLNKRDPEQPETAKRKCMCCPTMFHSQGAHHRMCDRCRQKSQPVAL</sequence>